<evidence type="ECO:0000313" key="3">
    <source>
        <dbReference type="EMBL" id="KAF4962180.1"/>
    </source>
</evidence>
<organism evidence="3 4">
    <name type="scientific">Fusarium sarcochroum</name>
    <dbReference type="NCBI Taxonomy" id="1208366"/>
    <lineage>
        <taxon>Eukaryota</taxon>
        <taxon>Fungi</taxon>
        <taxon>Dikarya</taxon>
        <taxon>Ascomycota</taxon>
        <taxon>Pezizomycotina</taxon>
        <taxon>Sordariomycetes</taxon>
        <taxon>Hypocreomycetidae</taxon>
        <taxon>Hypocreales</taxon>
        <taxon>Nectriaceae</taxon>
        <taxon>Fusarium</taxon>
        <taxon>Fusarium lateritium species complex</taxon>
    </lineage>
</organism>
<reference evidence="3" key="2">
    <citation type="submission" date="2020-05" db="EMBL/GenBank/DDBJ databases">
        <authorList>
            <person name="Kim H.-S."/>
            <person name="Proctor R.H."/>
            <person name="Brown D.W."/>
        </authorList>
    </citation>
    <scope>NUCLEOTIDE SEQUENCE</scope>
    <source>
        <strain evidence="3">NRRL 20472</strain>
    </source>
</reference>
<feature type="chain" id="PRO_5034262786" evidence="2">
    <location>
        <begin position="21"/>
        <end position="282"/>
    </location>
</feature>
<dbReference type="AlphaFoldDB" id="A0A8H4X5I3"/>
<evidence type="ECO:0000313" key="4">
    <source>
        <dbReference type="Proteomes" id="UP000622797"/>
    </source>
</evidence>
<keyword evidence="4" id="KW-1185">Reference proteome</keyword>
<dbReference type="Proteomes" id="UP000622797">
    <property type="component" value="Unassembled WGS sequence"/>
</dbReference>
<sequence length="282" mass="30266">MRWISLCTVLGAALLPAASARPLCRPDRSTSSGLAETTVTSTAASTYATTSVIESTVTETATTTDTYSQSTETEAVTSSGFTTLISSTITESETLTTAETTTITEEASTTTTEAASEPTPENLIRNGDFEDEVNVDWGLRTAAIINDAEKAQSPNKYAQFSVENAYAVGGNQLNQTINGLNTLNLFRLSFSAAVFDEPTPEVNDDTICRLEALQQDQVFGTWSLDVDHSLNEYTSYETNFVPDDEDITLTLRLRCDGGVQNQVTLSVGIDDVVLNELGPAPI</sequence>
<keyword evidence="2" id="KW-0732">Signal</keyword>
<dbReference type="EMBL" id="JABEXW010000564">
    <property type="protein sequence ID" value="KAF4962180.1"/>
    <property type="molecule type" value="Genomic_DNA"/>
</dbReference>
<name>A0A8H4X5I3_9HYPO</name>
<feature type="region of interest" description="Disordered" evidence="1">
    <location>
        <begin position="90"/>
        <end position="121"/>
    </location>
</feature>
<evidence type="ECO:0000256" key="2">
    <source>
        <dbReference type="SAM" id="SignalP"/>
    </source>
</evidence>
<reference evidence="3" key="1">
    <citation type="journal article" date="2020" name="BMC Genomics">
        <title>Correction to: Identification and distribution of gene clusters required for synthesis of sphingolipid metabolism inhibitors in diverse species of the filamentous fungus Fusarium.</title>
        <authorList>
            <person name="Kim H.S."/>
            <person name="Lohmar J.M."/>
            <person name="Busman M."/>
            <person name="Brown D.W."/>
            <person name="Naumann T.A."/>
            <person name="Divon H.H."/>
            <person name="Lysoe E."/>
            <person name="Uhlig S."/>
            <person name="Proctor R.H."/>
        </authorList>
    </citation>
    <scope>NUCLEOTIDE SEQUENCE</scope>
    <source>
        <strain evidence="3">NRRL 20472</strain>
    </source>
</reference>
<proteinExistence type="predicted"/>
<comment type="caution">
    <text evidence="3">The sequence shown here is derived from an EMBL/GenBank/DDBJ whole genome shotgun (WGS) entry which is preliminary data.</text>
</comment>
<feature type="signal peptide" evidence="2">
    <location>
        <begin position="1"/>
        <end position="20"/>
    </location>
</feature>
<dbReference type="OrthoDB" id="5150344at2759"/>
<evidence type="ECO:0000256" key="1">
    <source>
        <dbReference type="SAM" id="MobiDB-lite"/>
    </source>
</evidence>
<feature type="region of interest" description="Disordered" evidence="1">
    <location>
        <begin position="22"/>
        <end position="41"/>
    </location>
</feature>
<gene>
    <name evidence="3" type="ORF">FSARC_9754</name>
</gene>
<dbReference type="Gene3D" id="2.60.120.260">
    <property type="entry name" value="Galactose-binding domain-like"/>
    <property type="match status" value="1"/>
</dbReference>
<accession>A0A8H4X5I3</accession>
<protein>
    <submittedName>
        <fullName evidence="3">Uncharacterized protein</fullName>
    </submittedName>
</protein>